<dbReference type="Gene3D" id="3.20.20.210">
    <property type="match status" value="1"/>
</dbReference>
<evidence type="ECO:0000313" key="2">
    <source>
        <dbReference type="EMBL" id="GMI29237.1"/>
    </source>
</evidence>
<dbReference type="InterPro" id="IPR000257">
    <property type="entry name" value="Uroporphyrinogen_deCOase"/>
</dbReference>
<sequence>YAAYKSTFSPPADFLSLLSAPARVAECTVMPLRRYPLDAAIVFSDILVVPAALGLKLEMPGGVGIRMEKASEPEATPEQAKEDVDKVLAVLEQYPSPRSFVLSALSLPLSSLRCTRDLMAAENHPAPLLGFAAAPYTLLHYMVGGTTKNAGAGGAFCRAHPAQATRLLDALRGVVVEFLSLQLGAGADALQLFEAVAYTLTEEEHKKWAAPWMEGVAREVKARHGDKKLFGFQRGMPSGAGGMVAAG</sequence>
<keyword evidence="3" id="KW-1185">Reference proteome</keyword>
<feature type="domain" description="Uroporphyrinogen decarboxylase (URO-D)" evidence="1">
    <location>
        <begin position="7"/>
        <end position="235"/>
    </location>
</feature>
<dbReference type="Proteomes" id="UP001165060">
    <property type="component" value="Unassembled WGS sequence"/>
</dbReference>
<comment type="caution">
    <text evidence="2">The sequence shown here is derived from an EMBL/GenBank/DDBJ whole genome shotgun (WGS) entry which is preliminary data.</text>
</comment>
<proteinExistence type="predicted"/>
<organism evidence="2 3">
    <name type="scientific">Tetraparma gracilis</name>
    <dbReference type="NCBI Taxonomy" id="2962635"/>
    <lineage>
        <taxon>Eukaryota</taxon>
        <taxon>Sar</taxon>
        <taxon>Stramenopiles</taxon>
        <taxon>Ochrophyta</taxon>
        <taxon>Bolidophyceae</taxon>
        <taxon>Parmales</taxon>
        <taxon>Triparmaceae</taxon>
        <taxon>Tetraparma</taxon>
    </lineage>
</organism>
<dbReference type="InterPro" id="IPR038071">
    <property type="entry name" value="UROD/MetE-like_sf"/>
</dbReference>
<dbReference type="SUPFAM" id="SSF51726">
    <property type="entry name" value="UROD/MetE-like"/>
    <property type="match status" value="1"/>
</dbReference>
<dbReference type="Pfam" id="PF01208">
    <property type="entry name" value="URO-D"/>
    <property type="match status" value="1"/>
</dbReference>
<evidence type="ECO:0000313" key="3">
    <source>
        <dbReference type="Proteomes" id="UP001165060"/>
    </source>
</evidence>
<dbReference type="PANTHER" id="PTHR21091:SF169">
    <property type="entry name" value="UROPORPHYRINOGEN DECARBOXYLASE"/>
    <property type="match status" value="1"/>
</dbReference>
<gene>
    <name evidence="2" type="ORF">TeGR_g10332</name>
</gene>
<evidence type="ECO:0000259" key="1">
    <source>
        <dbReference type="Pfam" id="PF01208"/>
    </source>
</evidence>
<reference evidence="2 3" key="1">
    <citation type="journal article" date="2023" name="Commun. Biol.">
        <title>Genome analysis of Parmales, the sister group of diatoms, reveals the evolutionary specialization of diatoms from phago-mixotrophs to photoautotrophs.</title>
        <authorList>
            <person name="Ban H."/>
            <person name="Sato S."/>
            <person name="Yoshikawa S."/>
            <person name="Yamada K."/>
            <person name="Nakamura Y."/>
            <person name="Ichinomiya M."/>
            <person name="Sato N."/>
            <person name="Blanc-Mathieu R."/>
            <person name="Endo H."/>
            <person name="Kuwata A."/>
            <person name="Ogata H."/>
        </authorList>
    </citation>
    <scope>NUCLEOTIDE SEQUENCE [LARGE SCALE GENOMIC DNA]</scope>
</reference>
<name>A0ABQ6MNI3_9STRA</name>
<dbReference type="EMBL" id="BRYB01001594">
    <property type="protein sequence ID" value="GMI29237.1"/>
    <property type="molecule type" value="Genomic_DNA"/>
</dbReference>
<dbReference type="PANTHER" id="PTHR21091">
    <property type="entry name" value="METHYLTETRAHYDROFOLATE:HOMOCYSTEINE METHYLTRANSFERASE RELATED"/>
    <property type="match status" value="1"/>
</dbReference>
<protein>
    <recommendedName>
        <fullName evidence="1">Uroporphyrinogen decarboxylase (URO-D) domain-containing protein</fullName>
    </recommendedName>
</protein>
<feature type="non-terminal residue" evidence="2">
    <location>
        <position position="1"/>
    </location>
</feature>
<accession>A0ABQ6MNI3</accession>